<dbReference type="CDD" id="cd01949">
    <property type="entry name" value="GGDEF"/>
    <property type="match status" value="1"/>
</dbReference>
<evidence type="ECO:0000313" key="4">
    <source>
        <dbReference type="Proteomes" id="UP001058860"/>
    </source>
</evidence>
<feature type="transmembrane region" description="Helical" evidence="1">
    <location>
        <begin position="106"/>
        <end position="123"/>
    </location>
</feature>
<dbReference type="RefSeq" id="WP_353863603.1">
    <property type="nucleotide sequence ID" value="NZ_CP088295.1"/>
</dbReference>
<keyword evidence="4" id="KW-1185">Reference proteome</keyword>
<feature type="transmembrane region" description="Helical" evidence="1">
    <location>
        <begin position="82"/>
        <end position="100"/>
    </location>
</feature>
<keyword evidence="1" id="KW-0812">Transmembrane</keyword>
<evidence type="ECO:0000256" key="1">
    <source>
        <dbReference type="SAM" id="Phobius"/>
    </source>
</evidence>
<name>A0ABY5PEK2_9ACTN</name>
<feature type="domain" description="GGDEF" evidence="2">
    <location>
        <begin position="214"/>
        <end position="335"/>
    </location>
</feature>
<sequence length="335" mass="36186">MIGPWIRRRLAVDTGFSPGETNLAFAAQVAACMYLGAAWAAALMAAFPDVLGSERTVSAVLCVLSLVGAAAWIVVFDRAPMWLLYAGMVFGTLIISVGVYTTERSGNGVALYVWGVIYAYVFFPRRGAAYYLAAVCTGYALILRLTEPEGTWFGPWLLGAMTLATIGLVVGALRARLEGELRRAEERATTDQLTGLPNRRALMQDLPAAIASGRPHRLVLCDLNGFKAYNDTRGHQEGDLLLARLGQRIRQTVDGRGRAYRLGGDEFCVLWPLDAGIAVRDVEHALSDHATRLVVTAAHGEVELPIEAADADAALRTADTRMYACKAAQRARDAA</sequence>
<feature type="transmembrane region" description="Helical" evidence="1">
    <location>
        <begin position="152"/>
        <end position="173"/>
    </location>
</feature>
<evidence type="ECO:0000259" key="2">
    <source>
        <dbReference type="PROSITE" id="PS50887"/>
    </source>
</evidence>
<organism evidence="3 4">
    <name type="scientific">Svornostia abyssi</name>
    <dbReference type="NCBI Taxonomy" id="2898438"/>
    <lineage>
        <taxon>Bacteria</taxon>
        <taxon>Bacillati</taxon>
        <taxon>Actinomycetota</taxon>
        <taxon>Thermoleophilia</taxon>
        <taxon>Solirubrobacterales</taxon>
        <taxon>Baekduiaceae</taxon>
        <taxon>Svornostia</taxon>
    </lineage>
</organism>
<keyword evidence="1" id="KW-1133">Transmembrane helix</keyword>
<dbReference type="SUPFAM" id="SSF55073">
    <property type="entry name" value="Nucleotide cyclase"/>
    <property type="match status" value="1"/>
</dbReference>
<dbReference type="PANTHER" id="PTHR45138:SF6">
    <property type="entry name" value="DIGUANYLATE CYCLASE DGCN"/>
    <property type="match status" value="1"/>
</dbReference>
<evidence type="ECO:0000313" key="3">
    <source>
        <dbReference type="EMBL" id="UUY03090.1"/>
    </source>
</evidence>
<dbReference type="InterPro" id="IPR000160">
    <property type="entry name" value="GGDEF_dom"/>
</dbReference>
<dbReference type="PROSITE" id="PS50887">
    <property type="entry name" value="GGDEF"/>
    <property type="match status" value="1"/>
</dbReference>
<dbReference type="NCBIfam" id="TIGR00254">
    <property type="entry name" value="GGDEF"/>
    <property type="match status" value="1"/>
</dbReference>
<dbReference type="Proteomes" id="UP001058860">
    <property type="component" value="Chromosome"/>
</dbReference>
<dbReference type="InterPro" id="IPR043128">
    <property type="entry name" value="Rev_trsase/Diguanyl_cyclase"/>
</dbReference>
<dbReference type="Gene3D" id="3.30.70.270">
    <property type="match status" value="1"/>
</dbReference>
<protein>
    <submittedName>
        <fullName evidence="3">GGDEF domain-containing protein</fullName>
    </submittedName>
</protein>
<reference evidence="4" key="1">
    <citation type="submission" date="2021-11" db="EMBL/GenBank/DDBJ databases">
        <title>Cultivation dependent microbiological survey of springs from the worlds oldest radium mine currently devoted to the extraction of radon-saturated water.</title>
        <authorList>
            <person name="Kapinusova G."/>
            <person name="Smrhova T."/>
            <person name="Strejcek M."/>
            <person name="Suman J."/>
            <person name="Jani K."/>
            <person name="Pajer P."/>
            <person name="Uhlik O."/>
        </authorList>
    </citation>
    <scope>NUCLEOTIDE SEQUENCE [LARGE SCALE GENOMIC DNA]</scope>
    <source>
        <strain evidence="4">J379</strain>
    </source>
</reference>
<dbReference type="Pfam" id="PF00990">
    <property type="entry name" value="GGDEF"/>
    <property type="match status" value="1"/>
</dbReference>
<dbReference type="EMBL" id="CP088295">
    <property type="protein sequence ID" value="UUY03090.1"/>
    <property type="molecule type" value="Genomic_DNA"/>
</dbReference>
<dbReference type="InterPro" id="IPR050469">
    <property type="entry name" value="Diguanylate_Cyclase"/>
</dbReference>
<accession>A0ABY5PEK2</accession>
<dbReference type="InterPro" id="IPR029787">
    <property type="entry name" value="Nucleotide_cyclase"/>
</dbReference>
<feature type="transmembrane region" description="Helical" evidence="1">
    <location>
        <begin position="57"/>
        <end position="75"/>
    </location>
</feature>
<dbReference type="PANTHER" id="PTHR45138">
    <property type="entry name" value="REGULATORY COMPONENTS OF SENSORY TRANSDUCTION SYSTEM"/>
    <property type="match status" value="1"/>
</dbReference>
<feature type="transmembrane region" description="Helical" evidence="1">
    <location>
        <begin position="128"/>
        <end position="146"/>
    </location>
</feature>
<dbReference type="SMART" id="SM00267">
    <property type="entry name" value="GGDEF"/>
    <property type="match status" value="1"/>
</dbReference>
<feature type="transmembrane region" description="Helical" evidence="1">
    <location>
        <begin position="21"/>
        <end position="45"/>
    </location>
</feature>
<gene>
    <name evidence="3" type="ORF">LRS13_20800</name>
</gene>
<keyword evidence="1" id="KW-0472">Membrane</keyword>
<proteinExistence type="predicted"/>